<dbReference type="AlphaFoldDB" id="X6LL28"/>
<gene>
    <name evidence="1" type="ORF">RFI_35112</name>
</gene>
<comment type="caution">
    <text evidence="1">The sequence shown here is derived from an EMBL/GenBank/DDBJ whole genome shotgun (WGS) entry which is preliminary data.</text>
</comment>
<dbReference type="OrthoDB" id="298726at2759"/>
<evidence type="ECO:0000313" key="2">
    <source>
        <dbReference type="Proteomes" id="UP000023152"/>
    </source>
</evidence>
<accession>X6LL28</accession>
<evidence type="ECO:0000313" key="1">
    <source>
        <dbReference type="EMBL" id="ETO02324.1"/>
    </source>
</evidence>
<reference evidence="1 2" key="1">
    <citation type="journal article" date="2013" name="Curr. Biol.">
        <title>The Genome of the Foraminiferan Reticulomyxa filosa.</title>
        <authorList>
            <person name="Glockner G."/>
            <person name="Hulsmann N."/>
            <person name="Schleicher M."/>
            <person name="Noegel A.A."/>
            <person name="Eichinger L."/>
            <person name="Gallinger C."/>
            <person name="Pawlowski J."/>
            <person name="Sierra R."/>
            <person name="Euteneuer U."/>
            <person name="Pillet L."/>
            <person name="Moustafa A."/>
            <person name="Platzer M."/>
            <person name="Groth M."/>
            <person name="Szafranski K."/>
            <person name="Schliwa M."/>
        </authorList>
    </citation>
    <scope>NUCLEOTIDE SEQUENCE [LARGE SCALE GENOMIC DNA]</scope>
</reference>
<name>X6LL28_RETFI</name>
<dbReference type="Proteomes" id="UP000023152">
    <property type="component" value="Unassembled WGS sequence"/>
</dbReference>
<dbReference type="EMBL" id="ASPP01036077">
    <property type="protein sequence ID" value="ETO02324.1"/>
    <property type="molecule type" value="Genomic_DNA"/>
</dbReference>
<keyword evidence="2" id="KW-1185">Reference proteome</keyword>
<dbReference type="SUPFAM" id="SSF48371">
    <property type="entry name" value="ARM repeat"/>
    <property type="match status" value="1"/>
</dbReference>
<organism evidence="1 2">
    <name type="scientific">Reticulomyxa filosa</name>
    <dbReference type="NCBI Taxonomy" id="46433"/>
    <lineage>
        <taxon>Eukaryota</taxon>
        <taxon>Sar</taxon>
        <taxon>Rhizaria</taxon>
        <taxon>Retaria</taxon>
        <taxon>Foraminifera</taxon>
        <taxon>Monothalamids</taxon>
        <taxon>Reticulomyxidae</taxon>
        <taxon>Reticulomyxa</taxon>
    </lineage>
</organism>
<proteinExistence type="predicted"/>
<protein>
    <recommendedName>
        <fullName evidence="3">HEAT repeat domain-containing protein</fullName>
    </recommendedName>
</protein>
<dbReference type="Gene3D" id="1.25.10.10">
    <property type="entry name" value="Leucine-rich Repeat Variant"/>
    <property type="match status" value="1"/>
</dbReference>
<dbReference type="InterPro" id="IPR011989">
    <property type="entry name" value="ARM-like"/>
</dbReference>
<dbReference type="InterPro" id="IPR016024">
    <property type="entry name" value="ARM-type_fold"/>
</dbReference>
<feature type="non-terminal residue" evidence="1">
    <location>
        <position position="122"/>
    </location>
</feature>
<evidence type="ECO:0008006" key="3">
    <source>
        <dbReference type="Google" id="ProtNLM"/>
    </source>
</evidence>
<sequence length="122" mass="14258">MKLNKKQFDDVFECLNGLKDENECIRALCKQSLETISTKLNDQQFDRVFSAFIDGLKYSNQWNRGSYARSLGIIAIKTNKKQLNDIFECLNGLEDENEYIRVLCEQSLETMSTKLNDKQFDR</sequence>